<evidence type="ECO:0000256" key="3">
    <source>
        <dbReference type="ARBA" id="ARBA00022764"/>
    </source>
</evidence>
<feature type="chain" id="PRO_5013261911" evidence="4">
    <location>
        <begin position="25"/>
        <end position="356"/>
    </location>
</feature>
<protein>
    <submittedName>
        <fullName evidence="6">Flagella basal body P-ring formation protein FlgA</fullName>
    </submittedName>
</protein>
<dbReference type="AlphaFoldDB" id="A0A286GX85"/>
<evidence type="ECO:0000313" key="6">
    <source>
        <dbReference type="EMBL" id="SOE00155.1"/>
    </source>
</evidence>
<feature type="domain" description="SAF" evidence="5">
    <location>
        <begin position="224"/>
        <end position="286"/>
    </location>
</feature>
<keyword evidence="3" id="KW-0574">Periplasm</keyword>
<dbReference type="InterPro" id="IPR039246">
    <property type="entry name" value="Flagellar_FlgA"/>
</dbReference>
<gene>
    <name evidence="6" type="ORF">SAMN05421508_111109</name>
</gene>
<dbReference type="PANTHER" id="PTHR36307:SF1">
    <property type="entry name" value="FLAGELLA BASAL BODY P-RING FORMATION PROTEIN FLGA"/>
    <property type="match status" value="1"/>
</dbReference>
<dbReference type="OrthoDB" id="7727421at2"/>
<dbReference type="PANTHER" id="PTHR36307">
    <property type="entry name" value="FLAGELLA BASAL BODY P-RING FORMATION PROTEIN FLGA"/>
    <property type="match status" value="1"/>
</dbReference>
<dbReference type="InterPro" id="IPR013974">
    <property type="entry name" value="SAF"/>
</dbReference>
<keyword evidence="6" id="KW-0282">Flagellum</keyword>
<dbReference type="Pfam" id="PF13144">
    <property type="entry name" value="ChapFlgA"/>
    <property type="match status" value="1"/>
</dbReference>
<dbReference type="RefSeq" id="WP_097281091.1">
    <property type="nucleotide sequence ID" value="NZ_OCNJ01000011.1"/>
</dbReference>
<comment type="subcellular location">
    <subcellularLocation>
        <location evidence="1">Periplasm</location>
    </subcellularLocation>
</comment>
<sequence length="356" mass="37731">MPRLALLSSLALAVALAAPAAVQAADEPALTSPVALDPDAAAAAAFDAQAAAEAAKLAASTPRVPTLRSTAVVDGPYVRLSDLFDGVPAKIDTVVAPAPRAGEQSVYTVDWLEATARRHGLEWKPASRFEQATVVRDSQVVGRSEIIAALRPHLADQGMPPQADIVLTARDNSVSIPAGAVNAVGVLDTTYDAVTQRFNAVIEIPAGTPNAMRLSLSGRVHLTTAVPVLVTSMRQGETIGPRDIDWVTVRVDQLKRDTITDPEQLIGRTPRRLVQAGAPVQSFEVDRPRLVSKGAMVTMIYYTPYMQLTAQGRALEHGSKGDQVRIQNLQSNQTVTGIVADQNLVTVQIGPSGPLR</sequence>
<proteinExistence type="predicted"/>
<evidence type="ECO:0000259" key="5">
    <source>
        <dbReference type="SMART" id="SM00858"/>
    </source>
</evidence>
<feature type="signal peptide" evidence="4">
    <location>
        <begin position="1"/>
        <end position="24"/>
    </location>
</feature>
<evidence type="ECO:0000256" key="4">
    <source>
        <dbReference type="SAM" id="SignalP"/>
    </source>
</evidence>
<organism evidence="6 7">
    <name type="scientific">Caenispirillum bisanense</name>
    <dbReference type="NCBI Taxonomy" id="414052"/>
    <lineage>
        <taxon>Bacteria</taxon>
        <taxon>Pseudomonadati</taxon>
        <taxon>Pseudomonadota</taxon>
        <taxon>Alphaproteobacteria</taxon>
        <taxon>Rhodospirillales</taxon>
        <taxon>Novispirillaceae</taxon>
        <taxon>Caenispirillum</taxon>
    </lineage>
</organism>
<keyword evidence="7" id="KW-1185">Reference proteome</keyword>
<name>A0A286GX85_9PROT</name>
<reference evidence="6 7" key="1">
    <citation type="submission" date="2017-09" db="EMBL/GenBank/DDBJ databases">
        <authorList>
            <person name="Ehlers B."/>
            <person name="Leendertz F.H."/>
        </authorList>
    </citation>
    <scope>NUCLEOTIDE SEQUENCE [LARGE SCALE GENOMIC DNA]</scope>
    <source>
        <strain evidence="6 7">USBA 140</strain>
    </source>
</reference>
<dbReference type="CDD" id="cd11614">
    <property type="entry name" value="SAF_CpaB_FlgA_like"/>
    <property type="match status" value="1"/>
</dbReference>
<keyword evidence="6" id="KW-0969">Cilium</keyword>
<dbReference type="InterPro" id="IPR017585">
    <property type="entry name" value="SAF_FlgA"/>
</dbReference>
<evidence type="ECO:0000256" key="2">
    <source>
        <dbReference type="ARBA" id="ARBA00022729"/>
    </source>
</evidence>
<evidence type="ECO:0000256" key="1">
    <source>
        <dbReference type="ARBA" id="ARBA00004418"/>
    </source>
</evidence>
<keyword evidence="6" id="KW-0966">Cell projection</keyword>
<dbReference type="SMART" id="SM00858">
    <property type="entry name" value="SAF"/>
    <property type="match status" value="1"/>
</dbReference>
<dbReference type="GO" id="GO:0044780">
    <property type="term" value="P:bacterial-type flagellum assembly"/>
    <property type="evidence" value="ECO:0007669"/>
    <property type="project" value="InterPro"/>
</dbReference>
<dbReference type="Gene3D" id="3.90.1210.10">
    <property type="entry name" value="Antifreeze-like/N-acetylneuraminic acid synthase C-terminal domain"/>
    <property type="match status" value="1"/>
</dbReference>
<accession>A0A286GX85</accession>
<dbReference type="GO" id="GO:0042597">
    <property type="term" value="C:periplasmic space"/>
    <property type="evidence" value="ECO:0007669"/>
    <property type="project" value="UniProtKB-SubCell"/>
</dbReference>
<dbReference type="EMBL" id="OCNJ01000011">
    <property type="protein sequence ID" value="SOE00155.1"/>
    <property type="molecule type" value="Genomic_DNA"/>
</dbReference>
<evidence type="ECO:0000313" key="7">
    <source>
        <dbReference type="Proteomes" id="UP000219621"/>
    </source>
</evidence>
<dbReference type="NCBIfam" id="TIGR03170">
    <property type="entry name" value="flgA_cterm"/>
    <property type="match status" value="1"/>
</dbReference>
<keyword evidence="2 4" id="KW-0732">Signal</keyword>
<dbReference type="Proteomes" id="UP000219621">
    <property type="component" value="Unassembled WGS sequence"/>
</dbReference>
<dbReference type="Gene3D" id="2.30.30.760">
    <property type="match status" value="1"/>
</dbReference>